<sequence>MRPTPLNTRHRQDGFTLVELVTVVTILTILVGLAVPRVSGTIEKGRIARAASDMKAIKRAVQMMQEDLGRYPTTTNNGVDPGLINSAQVPSSIRANWKGPYLEVWPGENPWGGDYDYGQGNIPEFNYDGTAGNECVVSLIGLDQATATAIDSIIDDGNTSTGMALFRGGGGWYSLYVGEGRIW</sequence>
<dbReference type="Pfam" id="PF07963">
    <property type="entry name" value="N_methyl"/>
    <property type="match status" value="1"/>
</dbReference>
<dbReference type="RefSeq" id="WP_145196610.1">
    <property type="nucleotide sequence ID" value="NZ_CP036434.1"/>
</dbReference>
<keyword evidence="2" id="KW-0812">Transmembrane</keyword>
<dbReference type="PRINTS" id="PR00813">
    <property type="entry name" value="BCTERIALGSPG"/>
</dbReference>
<protein>
    <submittedName>
        <fullName evidence="3">Type II secretion system protein G</fullName>
    </submittedName>
</protein>
<accession>A0A518EQS3</accession>
<dbReference type="InterPro" id="IPR012902">
    <property type="entry name" value="N_methyl_site"/>
</dbReference>
<keyword evidence="1" id="KW-0488">Methylation</keyword>
<dbReference type="GO" id="GO:0015627">
    <property type="term" value="C:type II protein secretion system complex"/>
    <property type="evidence" value="ECO:0007669"/>
    <property type="project" value="InterPro"/>
</dbReference>
<keyword evidence="4" id="KW-1185">Reference proteome</keyword>
<gene>
    <name evidence="3" type="primary">pulG</name>
    <name evidence="3" type="ORF">Poly30_19420</name>
</gene>
<dbReference type="SUPFAM" id="SSF54523">
    <property type="entry name" value="Pili subunits"/>
    <property type="match status" value="1"/>
</dbReference>
<evidence type="ECO:0000313" key="4">
    <source>
        <dbReference type="Proteomes" id="UP000320390"/>
    </source>
</evidence>
<dbReference type="AlphaFoldDB" id="A0A518EQS3"/>
<feature type="transmembrane region" description="Helical" evidence="2">
    <location>
        <begin position="20"/>
        <end position="39"/>
    </location>
</feature>
<name>A0A518EQS3_9BACT</name>
<evidence type="ECO:0000256" key="1">
    <source>
        <dbReference type="ARBA" id="ARBA00022481"/>
    </source>
</evidence>
<proteinExistence type="predicted"/>
<evidence type="ECO:0000256" key="2">
    <source>
        <dbReference type="SAM" id="Phobius"/>
    </source>
</evidence>
<dbReference type="Proteomes" id="UP000320390">
    <property type="component" value="Chromosome"/>
</dbReference>
<dbReference type="GO" id="GO:0015628">
    <property type="term" value="P:protein secretion by the type II secretion system"/>
    <property type="evidence" value="ECO:0007669"/>
    <property type="project" value="InterPro"/>
</dbReference>
<dbReference type="NCBIfam" id="TIGR02532">
    <property type="entry name" value="IV_pilin_GFxxxE"/>
    <property type="match status" value="1"/>
</dbReference>
<dbReference type="PANTHER" id="PTHR30093">
    <property type="entry name" value="GENERAL SECRETION PATHWAY PROTEIN G"/>
    <property type="match status" value="1"/>
</dbReference>
<evidence type="ECO:0000313" key="3">
    <source>
        <dbReference type="EMBL" id="QDV06433.1"/>
    </source>
</evidence>
<dbReference type="EMBL" id="CP036434">
    <property type="protein sequence ID" value="QDV06433.1"/>
    <property type="molecule type" value="Genomic_DNA"/>
</dbReference>
<dbReference type="Pfam" id="PF22434">
    <property type="entry name" value="PilW_C"/>
    <property type="match status" value="1"/>
</dbReference>
<keyword evidence="2" id="KW-0472">Membrane</keyword>
<keyword evidence="2" id="KW-1133">Transmembrane helix</keyword>
<dbReference type="InterPro" id="IPR045584">
    <property type="entry name" value="Pilin-like"/>
</dbReference>
<dbReference type="OrthoDB" id="9795612at2"/>
<reference evidence="3 4" key="1">
    <citation type="submission" date="2019-02" db="EMBL/GenBank/DDBJ databases">
        <title>Deep-cultivation of Planctomycetes and their phenomic and genomic characterization uncovers novel biology.</title>
        <authorList>
            <person name="Wiegand S."/>
            <person name="Jogler M."/>
            <person name="Boedeker C."/>
            <person name="Pinto D."/>
            <person name="Vollmers J."/>
            <person name="Rivas-Marin E."/>
            <person name="Kohn T."/>
            <person name="Peeters S.H."/>
            <person name="Heuer A."/>
            <person name="Rast P."/>
            <person name="Oberbeckmann S."/>
            <person name="Bunk B."/>
            <person name="Jeske O."/>
            <person name="Meyerdierks A."/>
            <person name="Storesund J.E."/>
            <person name="Kallscheuer N."/>
            <person name="Luecker S."/>
            <person name="Lage O.M."/>
            <person name="Pohl T."/>
            <person name="Merkel B.J."/>
            <person name="Hornburger P."/>
            <person name="Mueller R.-W."/>
            <person name="Bruemmer F."/>
            <person name="Labrenz M."/>
            <person name="Spormann A.M."/>
            <person name="Op den Camp H."/>
            <person name="Overmann J."/>
            <person name="Amann R."/>
            <person name="Jetten M.S.M."/>
            <person name="Mascher T."/>
            <person name="Medema M.H."/>
            <person name="Devos D.P."/>
            <person name="Kaster A.-K."/>
            <person name="Ovreas L."/>
            <person name="Rohde M."/>
            <person name="Galperin M.Y."/>
            <person name="Jogler C."/>
        </authorList>
    </citation>
    <scope>NUCLEOTIDE SEQUENCE [LARGE SCALE GENOMIC DNA]</scope>
    <source>
        <strain evidence="3 4">Poly30</strain>
    </source>
</reference>
<dbReference type="Gene3D" id="3.30.700.10">
    <property type="entry name" value="Glycoprotein, Type 4 Pilin"/>
    <property type="match status" value="1"/>
</dbReference>
<organism evidence="3 4">
    <name type="scientific">Saltatorellus ferox</name>
    <dbReference type="NCBI Taxonomy" id="2528018"/>
    <lineage>
        <taxon>Bacteria</taxon>
        <taxon>Pseudomonadati</taxon>
        <taxon>Planctomycetota</taxon>
        <taxon>Planctomycetia</taxon>
        <taxon>Planctomycetia incertae sedis</taxon>
        <taxon>Saltatorellus</taxon>
    </lineage>
</organism>
<dbReference type="InterPro" id="IPR000983">
    <property type="entry name" value="Bac_GSPG_pilin"/>
</dbReference>